<evidence type="ECO:0000256" key="1">
    <source>
        <dbReference type="ARBA" id="ARBA00022737"/>
    </source>
</evidence>
<dbReference type="PANTHER" id="PTHR44858:SF1">
    <property type="entry name" value="UDP-N-ACETYLGLUCOSAMINE--PEPTIDE N-ACETYLGLUCOSAMINYLTRANSFERASE SPINDLY-RELATED"/>
    <property type="match status" value="1"/>
</dbReference>
<gene>
    <name evidence="3" type="ORF">EVA_15780</name>
</gene>
<dbReference type="Gene3D" id="2.40.10.120">
    <property type="match status" value="1"/>
</dbReference>
<dbReference type="SMART" id="SM00028">
    <property type="entry name" value="TPR"/>
    <property type="match status" value="4"/>
</dbReference>
<dbReference type="PANTHER" id="PTHR44858">
    <property type="entry name" value="TETRATRICOPEPTIDE REPEAT PROTEIN 6"/>
    <property type="match status" value="1"/>
</dbReference>
<comment type="caution">
    <text evidence="3">The sequence shown here is derived from an EMBL/GenBank/DDBJ whole genome shotgun (WGS) entry which is preliminary data.</text>
</comment>
<name>J9C8D2_9ZZZZ</name>
<reference evidence="3" key="1">
    <citation type="journal article" date="2012" name="PLoS ONE">
        <title>Gene sets for utilization of primary and secondary nutrition supplies in the distal gut of endangered iberian lynx.</title>
        <authorList>
            <person name="Alcaide M."/>
            <person name="Messina E."/>
            <person name="Richter M."/>
            <person name="Bargiela R."/>
            <person name="Peplies J."/>
            <person name="Huws S.A."/>
            <person name="Newbold C.J."/>
            <person name="Golyshin P.N."/>
            <person name="Simon M.A."/>
            <person name="Lopez G."/>
            <person name="Yakimov M.M."/>
            <person name="Ferrer M."/>
        </authorList>
    </citation>
    <scope>NUCLEOTIDE SEQUENCE</scope>
</reference>
<dbReference type="Gene3D" id="1.25.40.10">
    <property type="entry name" value="Tetratricopeptide repeat domain"/>
    <property type="match status" value="3"/>
</dbReference>
<proteinExistence type="predicted"/>
<accession>J9C8D2</accession>
<sequence>MNKSLLVTALLAVAPYTSLADVMPKEAYKAMLNLFAYDANGKLLRSGTAFYIDTQGHAATSYSLLRDAARAEVIDTKGKKHQVVRILGGDATTDLVKFSTSQTQPTDFFRLTDTAGKTGSDWQLVSYSSDKKKTLQAVKVNGDEAFNQYRYYQVSAANEASLMACPLIDEAGNLMAVVQRNVNASATTACAIDARFLNELTIRPTSAFSNDLRAIHIPKALPAKSSEAMAYLFMIPKTDTLSLQTAHNDFVEAYPTLPDGYMNRASFRASLKDYAGADTDFQTAFAKAEADTTGTKLDAVHHSLSQLIYQTVVAKGDTLPVYPTWTLARAEAEATQAYTIHPFTLYLMQQGNCRYAQGNYTGAYESFNRACEDRKFVSYETFFAAARALERTGTDSTRVIALLDSCIAHLPQPANARHAHFYFERAQRLIQAKRFREAVFDYNEYEKLVGPRNLNERFYYLRHLAEVEARMYQQALDDLHSAIAQSATPLPYRLDEAYLLLRIGELDTAARAARALLKELPENPDCYKIIGIVLGEQGKKAEAVQSLNKAQQLGDDTVAPLIEKYQ</sequence>
<dbReference type="SUPFAM" id="SSF50494">
    <property type="entry name" value="Trypsin-like serine proteases"/>
    <property type="match status" value="1"/>
</dbReference>
<dbReference type="GO" id="GO:0046813">
    <property type="term" value="P:receptor-mediated virion attachment to host cell"/>
    <property type="evidence" value="ECO:0007669"/>
    <property type="project" value="TreeGrafter"/>
</dbReference>
<dbReference type="InterPro" id="IPR009003">
    <property type="entry name" value="Peptidase_S1_PA"/>
</dbReference>
<keyword evidence="1" id="KW-0677">Repeat</keyword>
<organism evidence="3">
    <name type="scientific">gut metagenome</name>
    <dbReference type="NCBI Taxonomy" id="749906"/>
    <lineage>
        <taxon>unclassified sequences</taxon>
        <taxon>metagenomes</taxon>
        <taxon>organismal metagenomes</taxon>
    </lineage>
</organism>
<dbReference type="GO" id="GO:0009279">
    <property type="term" value="C:cell outer membrane"/>
    <property type="evidence" value="ECO:0007669"/>
    <property type="project" value="TreeGrafter"/>
</dbReference>
<dbReference type="InterPro" id="IPR019734">
    <property type="entry name" value="TPR_rpt"/>
</dbReference>
<evidence type="ECO:0000256" key="2">
    <source>
        <dbReference type="ARBA" id="ARBA00022803"/>
    </source>
</evidence>
<dbReference type="InterPro" id="IPR011990">
    <property type="entry name" value="TPR-like_helical_dom_sf"/>
</dbReference>
<dbReference type="SUPFAM" id="SSF48452">
    <property type="entry name" value="TPR-like"/>
    <property type="match status" value="2"/>
</dbReference>
<dbReference type="AlphaFoldDB" id="J9C8D2"/>
<dbReference type="InterPro" id="IPR050498">
    <property type="entry name" value="Ycf3"/>
</dbReference>
<evidence type="ECO:0000313" key="3">
    <source>
        <dbReference type="EMBL" id="EJW96115.1"/>
    </source>
</evidence>
<protein>
    <submittedName>
        <fullName evidence="3">Tetratricopeptide repeat family protein</fullName>
    </submittedName>
</protein>
<keyword evidence="2" id="KW-0802">TPR repeat</keyword>
<dbReference type="EMBL" id="AMCI01005452">
    <property type="protein sequence ID" value="EJW96115.1"/>
    <property type="molecule type" value="Genomic_DNA"/>
</dbReference>